<organism evidence="1 2">
    <name type="scientific">Candidatus Taylorbacteria bacterium RIFCSPLOWO2_01_FULL_45_15b</name>
    <dbReference type="NCBI Taxonomy" id="1802319"/>
    <lineage>
        <taxon>Bacteria</taxon>
        <taxon>Candidatus Tayloriibacteriota</taxon>
    </lineage>
</organism>
<name>A0A1G2N8B3_9BACT</name>
<evidence type="ECO:0000313" key="1">
    <source>
        <dbReference type="EMBL" id="OHA32354.1"/>
    </source>
</evidence>
<evidence type="ECO:0000313" key="2">
    <source>
        <dbReference type="Proteomes" id="UP000176221"/>
    </source>
</evidence>
<accession>A0A1G2N8B3</accession>
<gene>
    <name evidence="1" type="ORF">A2928_04395</name>
</gene>
<dbReference type="Proteomes" id="UP000176221">
    <property type="component" value="Unassembled WGS sequence"/>
</dbReference>
<dbReference type="EMBL" id="MHRX01000048">
    <property type="protein sequence ID" value="OHA32354.1"/>
    <property type="molecule type" value="Genomic_DNA"/>
</dbReference>
<reference evidence="1 2" key="1">
    <citation type="journal article" date="2016" name="Nat. Commun.">
        <title>Thousands of microbial genomes shed light on interconnected biogeochemical processes in an aquifer system.</title>
        <authorList>
            <person name="Anantharaman K."/>
            <person name="Brown C.T."/>
            <person name="Hug L.A."/>
            <person name="Sharon I."/>
            <person name="Castelle C.J."/>
            <person name="Probst A.J."/>
            <person name="Thomas B.C."/>
            <person name="Singh A."/>
            <person name="Wilkins M.J."/>
            <person name="Karaoz U."/>
            <person name="Brodie E.L."/>
            <person name="Williams K.H."/>
            <person name="Hubbard S.S."/>
            <person name="Banfield J.F."/>
        </authorList>
    </citation>
    <scope>NUCLEOTIDE SEQUENCE [LARGE SCALE GENOMIC DNA]</scope>
</reference>
<proteinExistence type="predicted"/>
<protein>
    <submittedName>
        <fullName evidence="1">Uncharacterized protein</fullName>
    </submittedName>
</protein>
<comment type="caution">
    <text evidence="1">The sequence shown here is derived from an EMBL/GenBank/DDBJ whole genome shotgun (WGS) entry which is preliminary data.</text>
</comment>
<sequence>MFSRGAFSFSKIIEIFIKIDYPLIIRFAYSELVAAKEKLETRLNEFIRAGCHLCGFAAKLEFFSGGTSSSPRAATQ</sequence>
<dbReference type="AlphaFoldDB" id="A0A1G2N8B3"/>